<evidence type="ECO:0000256" key="2">
    <source>
        <dbReference type="ARBA" id="ARBA00004651"/>
    </source>
</evidence>
<evidence type="ECO:0000256" key="13">
    <source>
        <dbReference type="SAM" id="MobiDB-lite"/>
    </source>
</evidence>
<keyword evidence="7" id="KW-0965">Cell junction</keyword>
<evidence type="ECO:0000256" key="3">
    <source>
        <dbReference type="ARBA" id="ARBA00022448"/>
    </source>
</evidence>
<dbReference type="GO" id="GO:0005243">
    <property type="term" value="F:gap junction channel activity"/>
    <property type="evidence" value="ECO:0007669"/>
    <property type="project" value="TreeGrafter"/>
</dbReference>
<comment type="subcellular location">
    <subcellularLocation>
        <location evidence="1">Cell junction</location>
        <location evidence="1">Gap junction</location>
    </subcellularLocation>
    <subcellularLocation>
        <location evidence="2 12">Cell membrane</location>
        <topology evidence="2 12">Multi-pass membrane protein</topology>
    </subcellularLocation>
</comment>
<dbReference type="PROSITE" id="PS51013">
    <property type="entry name" value="PANNEXIN"/>
    <property type="match status" value="1"/>
</dbReference>
<evidence type="ECO:0000256" key="1">
    <source>
        <dbReference type="ARBA" id="ARBA00004610"/>
    </source>
</evidence>
<keyword evidence="10 12" id="KW-0472">Membrane</keyword>
<dbReference type="Pfam" id="PF00876">
    <property type="entry name" value="Innexin"/>
    <property type="match status" value="1"/>
</dbReference>
<protein>
    <recommendedName>
        <fullName evidence="12">Innexin</fullName>
    </recommendedName>
</protein>
<keyword evidence="6" id="KW-0303">Gap junction</keyword>
<keyword evidence="4" id="KW-1003">Cell membrane</keyword>
<keyword evidence="5 12" id="KW-0812">Transmembrane</keyword>
<feature type="region of interest" description="Disordered" evidence="13">
    <location>
        <begin position="443"/>
        <end position="503"/>
    </location>
</feature>
<comment type="function">
    <text evidence="12">Structural component of the gap junctions.</text>
</comment>
<keyword evidence="3 12" id="KW-0813">Transport</keyword>
<evidence type="ECO:0000256" key="8">
    <source>
        <dbReference type="ARBA" id="ARBA00022989"/>
    </source>
</evidence>
<dbReference type="GO" id="GO:0005886">
    <property type="term" value="C:plasma membrane"/>
    <property type="evidence" value="ECO:0007669"/>
    <property type="project" value="UniProtKB-SubCell"/>
</dbReference>
<keyword evidence="8 12" id="KW-1133">Transmembrane helix</keyword>
<dbReference type="GO" id="GO:0034220">
    <property type="term" value="P:monoatomic ion transmembrane transport"/>
    <property type="evidence" value="ECO:0007669"/>
    <property type="project" value="UniProtKB-KW"/>
</dbReference>
<dbReference type="PANTHER" id="PTHR11893">
    <property type="entry name" value="INNEXIN"/>
    <property type="match status" value="1"/>
</dbReference>
<evidence type="ECO:0000256" key="10">
    <source>
        <dbReference type="ARBA" id="ARBA00023136"/>
    </source>
</evidence>
<keyword evidence="15" id="KW-1185">Reference proteome</keyword>
<dbReference type="EMBL" id="PDUG01000006">
    <property type="protein sequence ID" value="PIC20298.1"/>
    <property type="molecule type" value="Genomic_DNA"/>
</dbReference>
<evidence type="ECO:0000256" key="7">
    <source>
        <dbReference type="ARBA" id="ARBA00022949"/>
    </source>
</evidence>
<keyword evidence="9 12" id="KW-0406">Ion transport</keyword>
<comment type="caution">
    <text evidence="14">The sequence shown here is derived from an EMBL/GenBank/DDBJ whole genome shotgun (WGS) entry which is preliminary data.</text>
</comment>
<dbReference type="PANTHER" id="PTHR11893:SF36">
    <property type="entry name" value="INNEXIN-5"/>
    <property type="match status" value="1"/>
</dbReference>
<feature type="transmembrane region" description="Helical" evidence="12">
    <location>
        <begin position="343"/>
        <end position="367"/>
    </location>
</feature>
<sequence length="503" mass="57987">MIGVLLPYVRKFQRSAESNDIVDRFSYQYTSTLLGFSAIMMAASQYVGRPIQCWVPAQFTRTWEKYAETYCFIKGTYFLPGAFASEEEVSVTSPDDTVTATPEAIQIVKFERMYLSSCMRYLKLINWQNIVAIMLNILSVYHYFMSFTETEIFGLNADGHVGYYQWIPIILFIQALCFYLPSIIWRTFNENGELKIKELAAVSEASRKIKSSMSDDQVKGRKFGRYFFRKLIFRNEATVFKNSGLAASGKFLPLLFLFTKAMYLANIVFQFWILTYCLETKSWMWGWQTFQDLVAGREWETTGIFPRVTMCDFSIMDLTTVHDHSIQCVIVINMLAEKVYVFFWFWLLFVGVLTGLSLAYWTVMYMLQSIGRNFIYSYLQSAPSFQKEQENISVVPAQFVDDFLHADGVFISRLVQQNSGDLFTSIMLEEMFNLYRQREAEKAHKKDDDSALPVGSAPTELKEEDDDDIPLPPPTKATVETLSSDDEDDDDVDSPDTTATLPR</sequence>
<dbReference type="PRINTS" id="PR01262">
    <property type="entry name" value="INNEXIN"/>
</dbReference>
<dbReference type="Proteomes" id="UP000230233">
    <property type="component" value="Chromosome X"/>
</dbReference>
<evidence type="ECO:0000313" key="14">
    <source>
        <dbReference type="EMBL" id="PIC20298.1"/>
    </source>
</evidence>
<name>A0A2G5SZ96_9PELO</name>
<comment type="similarity">
    <text evidence="12">Belongs to the pannexin family.</text>
</comment>
<evidence type="ECO:0000313" key="15">
    <source>
        <dbReference type="Proteomes" id="UP000230233"/>
    </source>
</evidence>
<feature type="transmembrane region" description="Helical" evidence="12">
    <location>
        <begin position="164"/>
        <end position="185"/>
    </location>
</feature>
<organism evidence="14 15">
    <name type="scientific">Caenorhabditis nigoni</name>
    <dbReference type="NCBI Taxonomy" id="1611254"/>
    <lineage>
        <taxon>Eukaryota</taxon>
        <taxon>Metazoa</taxon>
        <taxon>Ecdysozoa</taxon>
        <taxon>Nematoda</taxon>
        <taxon>Chromadorea</taxon>
        <taxon>Rhabditida</taxon>
        <taxon>Rhabditina</taxon>
        <taxon>Rhabditomorpha</taxon>
        <taxon>Rhabditoidea</taxon>
        <taxon>Rhabditidae</taxon>
        <taxon>Peloderinae</taxon>
        <taxon>Caenorhabditis</taxon>
    </lineage>
</organism>
<feature type="transmembrane region" description="Helical" evidence="12">
    <location>
        <begin position="124"/>
        <end position="144"/>
    </location>
</feature>
<dbReference type="GO" id="GO:0005921">
    <property type="term" value="C:gap junction"/>
    <property type="evidence" value="ECO:0007669"/>
    <property type="project" value="UniProtKB-SubCell"/>
</dbReference>
<evidence type="ECO:0000256" key="9">
    <source>
        <dbReference type="ARBA" id="ARBA00023065"/>
    </source>
</evidence>
<gene>
    <name evidence="14" type="primary">Cni-inx-5</name>
    <name evidence="14" type="synonym">Cnig_chr_X.g25545</name>
    <name evidence="12" type="synonym">inx</name>
    <name evidence="14" type="ORF">B9Z55_025545</name>
</gene>
<evidence type="ECO:0000256" key="11">
    <source>
        <dbReference type="ARBA" id="ARBA00023303"/>
    </source>
</evidence>
<proteinExistence type="inferred from homology"/>
<keyword evidence="11 12" id="KW-0407">Ion channel</keyword>
<dbReference type="OrthoDB" id="5867527at2759"/>
<evidence type="ECO:0000256" key="6">
    <source>
        <dbReference type="ARBA" id="ARBA00022868"/>
    </source>
</evidence>
<feature type="transmembrane region" description="Helical" evidence="12">
    <location>
        <begin position="251"/>
        <end position="274"/>
    </location>
</feature>
<evidence type="ECO:0000256" key="4">
    <source>
        <dbReference type="ARBA" id="ARBA00022475"/>
    </source>
</evidence>
<evidence type="ECO:0000256" key="5">
    <source>
        <dbReference type="ARBA" id="ARBA00022692"/>
    </source>
</evidence>
<dbReference type="STRING" id="1611254.A0A2G5SZ96"/>
<accession>A0A2G5SZ96</accession>
<feature type="compositionally biased region" description="Acidic residues" evidence="13">
    <location>
        <begin position="483"/>
        <end position="494"/>
    </location>
</feature>
<dbReference type="AlphaFoldDB" id="A0A2G5SZ96"/>
<reference evidence="15" key="1">
    <citation type="submission" date="2017-10" db="EMBL/GenBank/DDBJ databases">
        <title>Rapid genome shrinkage in a self-fertile nematode reveals novel sperm competition proteins.</title>
        <authorList>
            <person name="Yin D."/>
            <person name="Schwarz E.M."/>
            <person name="Thomas C.G."/>
            <person name="Felde R.L."/>
            <person name="Korf I.F."/>
            <person name="Cutter A.D."/>
            <person name="Schartner C.M."/>
            <person name="Ralston E.J."/>
            <person name="Meyer B.J."/>
            <person name="Haag E.S."/>
        </authorList>
    </citation>
    <scope>NUCLEOTIDE SEQUENCE [LARGE SCALE GENOMIC DNA]</scope>
    <source>
        <strain evidence="15">JU1422</strain>
    </source>
</reference>
<dbReference type="InterPro" id="IPR000990">
    <property type="entry name" value="Innexin"/>
</dbReference>
<evidence type="ECO:0000256" key="12">
    <source>
        <dbReference type="RuleBase" id="RU010713"/>
    </source>
</evidence>